<feature type="transmembrane region" description="Helical" evidence="1">
    <location>
        <begin position="12"/>
        <end position="32"/>
    </location>
</feature>
<proteinExistence type="predicted"/>
<feature type="transmembrane region" description="Helical" evidence="1">
    <location>
        <begin position="907"/>
        <end position="928"/>
    </location>
</feature>
<evidence type="ECO:0000313" key="3">
    <source>
        <dbReference type="Proteomes" id="UP001594288"/>
    </source>
</evidence>
<gene>
    <name evidence="2" type="ORF">ACFL2Z_00285</name>
</gene>
<dbReference type="PANTHER" id="PTHR32063:SF24">
    <property type="entry name" value="CATION EFFLUX SYSTEM (ACRB_ACRD_ACRF FAMILY)"/>
    <property type="match status" value="1"/>
</dbReference>
<organism evidence="2 3">
    <name type="scientific">Eiseniibacteriota bacterium</name>
    <dbReference type="NCBI Taxonomy" id="2212470"/>
    <lineage>
        <taxon>Bacteria</taxon>
        <taxon>Candidatus Eiseniibacteriota</taxon>
    </lineage>
</organism>
<dbReference type="InterPro" id="IPR027463">
    <property type="entry name" value="AcrB_DN_DC_subdom"/>
</dbReference>
<dbReference type="SUPFAM" id="SSF82714">
    <property type="entry name" value="Multidrug efflux transporter AcrB TolC docking domain, DN and DC subdomains"/>
    <property type="match status" value="2"/>
</dbReference>
<feature type="transmembrane region" description="Helical" evidence="1">
    <location>
        <begin position="386"/>
        <end position="407"/>
    </location>
</feature>
<keyword evidence="1" id="KW-0472">Membrane</keyword>
<dbReference type="PRINTS" id="PR00702">
    <property type="entry name" value="ACRIFLAVINRP"/>
</dbReference>
<name>A0ABV6YMN2_UNCEI</name>
<dbReference type="EMBL" id="JBHPEI010000002">
    <property type="protein sequence ID" value="MFC1799337.1"/>
    <property type="molecule type" value="Genomic_DNA"/>
</dbReference>
<dbReference type="Gene3D" id="3.30.70.1430">
    <property type="entry name" value="Multidrug efflux transporter AcrB pore domain"/>
    <property type="match status" value="2"/>
</dbReference>
<protein>
    <submittedName>
        <fullName evidence="2">Efflux RND transporter permease subunit</fullName>
    </submittedName>
</protein>
<dbReference type="Gene3D" id="3.30.70.1320">
    <property type="entry name" value="Multidrug efflux transporter AcrB pore domain like"/>
    <property type="match status" value="1"/>
</dbReference>
<feature type="transmembrane region" description="Helical" evidence="1">
    <location>
        <begin position="524"/>
        <end position="547"/>
    </location>
</feature>
<feature type="transmembrane region" description="Helical" evidence="1">
    <location>
        <begin position="855"/>
        <end position="874"/>
    </location>
</feature>
<keyword evidence="1" id="KW-0812">Transmembrane</keyword>
<dbReference type="Pfam" id="PF00873">
    <property type="entry name" value="ACR_tran"/>
    <property type="match status" value="1"/>
</dbReference>
<dbReference type="Gene3D" id="1.20.1640.10">
    <property type="entry name" value="Multidrug efflux transporter AcrB transmembrane domain"/>
    <property type="match status" value="2"/>
</dbReference>
<keyword evidence="3" id="KW-1185">Reference proteome</keyword>
<dbReference type="SUPFAM" id="SSF82866">
    <property type="entry name" value="Multidrug efflux transporter AcrB transmembrane domain"/>
    <property type="match status" value="2"/>
</dbReference>
<feature type="transmembrane region" description="Helical" evidence="1">
    <location>
        <begin position="357"/>
        <end position="374"/>
    </location>
</feature>
<dbReference type="Proteomes" id="UP001594288">
    <property type="component" value="Unassembled WGS sequence"/>
</dbReference>
<feature type="transmembrane region" description="Helical" evidence="1">
    <location>
        <begin position="428"/>
        <end position="448"/>
    </location>
</feature>
<feature type="non-terminal residue" evidence="2">
    <location>
        <position position="931"/>
    </location>
</feature>
<feature type="transmembrane region" description="Helical" evidence="1">
    <location>
        <begin position="460"/>
        <end position="482"/>
    </location>
</feature>
<sequence>MRLPRLAIENHQFTTIIVALLVLSGVVSFMTMPRSEDPQVSPPGATVVIVYPGATPEDVEELIVDPVEKAINELEDIKELNGWAADNLAIVDVEFLGGSDPDEKYSDVVQKVNSIRSNLPDGISRFEITKWSVNEVSILQLALVSEDTPYRELEHELEILEKRIQRISGVQTVETWAFPKQEVRVSVNLEKLAAFRIPVGRVIGAIQSANTNIPGGNVDIGGRRFTIQTSGSYQSVEDIANTVVHAMDGKIVYLKDVADVDLGYEDESYRARFNGERAVFLTVTQKPGSNIFTVMDRLKGEVAEFEQGLSGDIRLETVFDQSESVSRRLNGFFMNLLQGLILVGVIVFVSVNVRASVIVMMAIPFSILIGLGFVDATGYGLQQMSIAGLVIALGLLVDNAIVVTENIGRFMRMGYGRREAAWEGTSQVGWAVVSATATTVLAFIPIMMMKDVTGDFIRSMPATVVYTLTASLFLSLTLTPYLSSKFIRVSATSGYNRMRRLLQHFIETRYRSMLDYSIRHPKRVIGLAVIVFVGCLALFPVVGVSFFPKAEKPQILVNVDSPRGTSLDRSDEMVRQVEAYLAGRDEVRSYTTNIGHGNPRIYYNMWTRQEAPHHAQVVVELKAGDMKALGGLVQDLRRDFADLPGTRVEVKEFEQGPPVQAPIAIVVIGDNLDMLELIARDVENIIARAPATANISNPLGTSKTDLHVNINRAKAGMLGVNLSDIDLAVRAGMAGLPIATYNDEEGKEYDIVVRLPFEGKPSIADLDRIYVTSITGAQVALSQVAKLEPKAAPLSIDHFNLERSVTITADVIGNASVDEATQQVVADLGAYSWPKGYRYYIGGEFESREESFGGMGRAVIIALIAILAVLVLQFRSYRQPLIVFAAIPFAMIGSILALLITGNSFSFTAFIGLTSLVGIVINNSIILVDYT</sequence>
<dbReference type="SUPFAM" id="SSF82693">
    <property type="entry name" value="Multidrug efflux transporter AcrB pore domain, PN1, PN2, PC1 and PC2 subdomains"/>
    <property type="match status" value="3"/>
</dbReference>
<dbReference type="InterPro" id="IPR001036">
    <property type="entry name" value="Acrflvin-R"/>
</dbReference>
<feature type="transmembrane region" description="Helical" evidence="1">
    <location>
        <begin position="332"/>
        <end position="350"/>
    </location>
</feature>
<dbReference type="Gene3D" id="3.30.2090.10">
    <property type="entry name" value="Multidrug efflux transporter AcrB TolC docking domain, DN and DC subdomains"/>
    <property type="match status" value="2"/>
</dbReference>
<feature type="transmembrane region" description="Helical" evidence="1">
    <location>
        <begin position="881"/>
        <end position="901"/>
    </location>
</feature>
<dbReference type="Gene3D" id="3.30.70.1440">
    <property type="entry name" value="Multidrug efflux transporter AcrB pore domain"/>
    <property type="match status" value="1"/>
</dbReference>
<evidence type="ECO:0000313" key="2">
    <source>
        <dbReference type="EMBL" id="MFC1799337.1"/>
    </source>
</evidence>
<reference evidence="2 3" key="1">
    <citation type="submission" date="2024-09" db="EMBL/GenBank/DDBJ databases">
        <authorList>
            <person name="D'Angelo T."/>
        </authorList>
    </citation>
    <scope>NUCLEOTIDE SEQUENCE [LARGE SCALE GENOMIC DNA]</scope>
    <source>
        <strain evidence="2">SAG AM-311-F02</strain>
    </source>
</reference>
<dbReference type="PANTHER" id="PTHR32063">
    <property type="match status" value="1"/>
</dbReference>
<comment type="caution">
    <text evidence="2">The sequence shown here is derived from an EMBL/GenBank/DDBJ whole genome shotgun (WGS) entry which is preliminary data.</text>
</comment>
<evidence type="ECO:0000256" key="1">
    <source>
        <dbReference type="SAM" id="Phobius"/>
    </source>
</evidence>
<accession>A0ABV6YMN2</accession>
<keyword evidence="1" id="KW-1133">Transmembrane helix</keyword>